<protein>
    <submittedName>
        <fullName evidence="4">26S proteasome regulatory subunit rpn6</fullName>
    </submittedName>
</protein>
<accession>A0ABP0CL82</accession>
<dbReference type="EMBL" id="CAWUHD010000111">
    <property type="protein sequence ID" value="CAK7232365.1"/>
    <property type="molecule type" value="Genomic_DNA"/>
</dbReference>
<comment type="caution">
    <text evidence="4">The sequence shown here is derived from an EMBL/GenBank/DDBJ whole genome shotgun (WGS) entry which is preliminary data.</text>
</comment>
<dbReference type="GO" id="GO:0000502">
    <property type="term" value="C:proteasome complex"/>
    <property type="evidence" value="ECO:0007669"/>
    <property type="project" value="UniProtKB-KW"/>
</dbReference>
<reference evidence="4 5" key="1">
    <citation type="submission" date="2024-01" db="EMBL/GenBank/DDBJ databases">
        <authorList>
            <person name="Allen C."/>
            <person name="Tagirdzhanova G."/>
        </authorList>
    </citation>
    <scope>NUCLEOTIDE SEQUENCE [LARGE SCALE GENOMIC DNA]</scope>
</reference>
<comment type="similarity">
    <text evidence="1">Belongs to the proteasome subunit S9 family.</text>
</comment>
<evidence type="ECO:0000313" key="4">
    <source>
        <dbReference type="EMBL" id="CAK7232365.1"/>
    </source>
</evidence>
<dbReference type="InterPro" id="IPR040773">
    <property type="entry name" value="Rpn6_N"/>
</dbReference>
<dbReference type="InterPro" id="IPR050871">
    <property type="entry name" value="26S_Proteasome/COP9_Components"/>
</dbReference>
<dbReference type="Gene3D" id="1.25.40.570">
    <property type="match status" value="1"/>
</dbReference>
<dbReference type="PANTHER" id="PTHR10678">
    <property type="entry name" value="26S PROTEASOME NON-ATPASE REGULATORY SUBUNIT 11/COP9 SIGNALOSOME COMPLEX SUBUNIT 2"/>
    <property type="match status" value="1"/>
</dbReference>
<dbReference type="Pfam" id="PF18055">
    <property type="entry name" value="RPN6_N"/>
    <property type="match status" value="1"/>
</dbReference>
<dbReference type="Pfam" id="PF01399">
    <property type="entry name" value="PCI"/>
    <property type="match status" value="1"/>
</dbReference>
<dbReference type="InterPro" id="IPR000717">
    <property type="entry name" value="PCI_dom"/>
</dbReference>
<evidence type="ECO:0000313" key="5">
    <source>
        <dbReference type="Proteomes" id="UP001642482"/>
    </source>
</evidence>
<dbReference type="SUPFAM" id="SSF46785">
    <property type="entry name" value="Winged helix' DNA-binding domain"/>
    <property type="match status" value="1"/>
</dbReference>
<dbReference type="InterPro" id="IPR040780">
    <property type="entry name" value="Rpn6_C_helix"/>
</dbReference>
<sequence length="423" mass="47490">MAAAESERVQEAKKLTISNPAKAESIYKEIIAKPPSITSDAAVREYEVALIGLGELYRDQKNTNELVDLVTRSRTVLSSFAKAKTAKLVRQLLDLFRDIPNTTDIQIAVTKSCIEWATSERRGFLRQNLETRLVTLYMAKQSYYDALTLINGLLRELKRLDDKLVLVEVQLLESRVYHALGNVSKARAALTSARTSAASVYTPPLLQANLDMQSGMLHAEDKDFNTAFSYFIEALDGYHTQDEPVKATAALQYMLLCKIMLNLSDDVNQLMASKQAVKYAGQSLEAMKAIARAHANRSLEEYERALATYRYELGSDAFVRNHLRRLYDAMLEQNLIKVIEPFSRVEIDHIATMVGLDTQQVERKLSQMILDKVIIGVLDQGAGCLIIFDETERDESYDAALATIDKLSNVVDVLYTNQASMLE</sequence>
<dbReference type="SMART" id="SM00088">
    <property type="entry name" value="PINT"/>
    <property type="match status" value="1"/>
</dbReference>
<dbReference type="Proteomes" id="UP001642482">
    <property type="component" value="Unassembled WGS sequence"/>
</dbReference>
<evidence type="ECO:0000259" key="3">
    <source>
        <dbReference type="PROSITE" id="PS50250"/>
    </source>
</evidence>
<keyword evidence="5" id="KW-1185">Reference proteome</keyword>
<gene>
    <name evidence="4" type="primary">RPN6</name>
    <name evidence="4" type="ORF">SEUCBS140593_008236</name>
</gene>
<dbReference type="SMART" id="SM00753">
    <property type="entry name" value="PAM"/>
    <property type="match status" value="1"/>
</dbReference>
<organism evidence="4 5">
    <name type="scientific">Sporothrix eucalyptigena</name>
    <dbReference type="NCBI Taxonomy" id="1812306"/>
    <lineage>
        <taxon>Eukaryota</taxon>
        <taxon>Fungi</taxon>
        <taxon>Dikarya</taxon>
        <taxon>Ascomycota</taxon>
        <taxon>Pezizomycotina</taxon>
        <taxon>Sordariomycetes</taxon>
        <taxon>Sordariomycetidae</taxon>
        <taxon>Ophiostomatales</taxon>
        <taxon>Ophiostomataceae</taxon>
        <taxon>Sporothrix</taxon>
    </lineage>
</organism>
<keyword evidence="2 4" id="KW-0647">Proteasome</keyword>
<dbReference type="Pfam" id="PF18503">
    <property type="entry name" value="RPN6_C_helix"/>
    <property type="match status" value="1"/>
</dbReference>
<feature type="domain" description="PCI" evidence="3">
    <location>
        <begin position="223"/>
        <end position="392"/>
    </location>
</feature>
<dbReference type="InterPro" id="IPR036390">
    <property type="entry name" value="WH_DNA-bd_sf"/>
</dbReference>
<dbReference type="PROSITE" id="PS50250">
    <property type="entry name" value="PCI"/>
    <property type="match status" value="1"/>
</dbReference>
<evidence type="ECO:0000256" key="1">
    <source>
        <dbReference type="ARBA" id="ARBA00007454"/>
    </source>
</evidence>
<name>A0ABP0CL82_9PEZI</name>
<evidence type="ECO:0000256" key="2">
    <source>
        <dbReference type="ARBA" id="ARBA00022942"/>
    </source>
</evidence>
<proteinExistence type="inferred from homology"/>